<dbReference type="EMBL" id="JAZGQO010000014">
    <property type="protein sequence ID" value="KAK6169918.1"/>
    <property type="molecule type" value="Genomic_DNA"/>
</dbReference>
<organism evidence="2 3">
    <name type="scientific">Patella caerulea</name>
    <name type="common">Rayed Mediterranean limpet</name>
    <dbReference type="NCBI Taxonomy" id="87958"/>
    <lineage>
        <taxon>Eukaryota</taxon>
        <taxon>Metazoa</taxon>
        <taxon>Spiralia</taxon>
        <taxon>Lophotrochozoa</taxon>
        <taxon>Mollusca</taxon>
        <taxon>Gastropoda</taxon>
        <taxon>Patellogastropoda</taxon>
        <taxon>Patelloidea</taxon>
        <taxon>Patellidae</taxon>
        <taxon>Patella</taxon>
    </lineage>
</organism>
<reference evidence="2 3" key="1">
    <citation type="submission" date="2024-01" db="EMBL/GenBank/DDBJ databases">
        <title>The genome of the rayed Mediterranean limpet Patella caerulea (Linnaeus, 1758).</title>
        <authorList>
            <person name="Anh-Thu Weber A."/>
            <person name="Halstead-Nussloch G."/>
        </authorList>
    </citation>
    <scope>NUCLEOTIDE SEQUENCE [LARGE SCALE GENOMIC DNA]</scope>
    <source>
        <strain evidence="2">AATW-2023a</strain>
        <tissue evidence="2">Whole specimen</tissue>
    </source>
</reference>
<protein>
    <submittedName>
        <fullName evidence="2">Uncharacterized protein</fullName>
    </submittedName>
</protein>
<comment type="caution">
    <text evidence="2">The sequence shown here is derived from an EMBL/GenBank/DDBJ whole genome shotgun (WGS) entry which is preliminary data.</text>
</comment>
<dbReference type="AlphaFoldDB" id="A0AAN8P7V7"/>
<evidence type="ECO:0000256" key="1">
    <source>
        <dbReference type="SAM" id="MobiDB-lite"/>
    </source>
</evidence>
<gene>
    <name evidence="2" type="ORF">SNE40_018438</name>
</gene>
<sequence>MASCECNRKSRSAARKELFGEIYKEEHMFVTKGKLQTGIFVIGRMLHLCKTEKGKAIISRDDARKIVAKELRNDWIHKNVYPIEKRSISKKIRKDYEMFLSLRKSERDQSRARSERWYENAKDFNEKMSQRAYDIRTHNVEYQKQLEKEFNVKMTTEDEKFYEDNCCGAYQAICTPTVPKAWTKKWKRVTEREESIEKKQAEEMLKKQSEKHVTEEFLKEPIDVDYSETTPDPVFEPLSRPMTTPISGPHAPPRTKPATRSSKCETPSTSFQEDMPSFPKVKVRHGPRKLNENLIRCAIQCLAKYKVTPQDLSNIIVNVANIIFQQDWTLDDNCDDIECSSDEEEVSDFEVNRPKKTDLSYKFPSRRTLNRYLEDAAYLNLKLVASEILNKAGYKSFHVKGDHVTIMGPSSKRKVFTTGYAENIGHSGVEGEKTYEFKLKCLAILSNSTVGEIKQHVDFWMSDRVGDCGTLLESLGIEGDRVIKCCAHVILGADHAIDKVFRDTEQKIGVQNLLHLSAGERVFSSPSSSIHTGSDSHS</sequence>
<name>A0AAN8P7V7_PATCE</name>
<proteinExistence type="predicted"/>
<feature type="region of interest" description="Disordered" evidence="1">
    <location>
        <begin position="228"/>
        <end position="283"/>
    </location>
</feature>
<evidence type="ECO:0000313" key="3">
    <source>
        <dbReference type="Proteomes" id="UP001347796"/>
    </source>
</evidence>
<dbReference type="Proteomes" id="UP001347796">
    <property type="component" value="Unassembled WGS sequence"/>
</dbReference>
<accession>A0AAN8P7V7</accession>
<evidence type="ECO:0000313" key="2">
    <source>
        <dbReference type="EMBL" id="KAK6169918.1"/>
    </source>
</evidence>
<feature type="compositionally biased region" description="Polar residues" evidence="1">
    <location>
        <begin position="258"/>
        <end position="272"/>
    </location>
</feature>
<keyword evidence="3" id="KW-1185">Reference proteome</keyword>